<dbReference type="Pfam" id="PF01041">
    <property type="entry name" value="DegT_DnrJ_EryC1"/>
    <property type="match status" value="1"/>
</dbReference>
<organism evidence="2 3">
    <name type="scientific">Bacillus subtilis subsp. subtilis</name>
    <dbReference type="NCBI Taxonomy" id="135461"/>
    <lineage>
        <taxon>Bacteria</taxon>
        <taxon>Bacillati</taxon>
        <taxon>Bacillota</taxon>
        <taxon>Bacilli</taxon>
        <taxon>Bacillales</taxon>
        <taxon>Bacillaceae</taxon>
        <taxon>Bacillus</taxon>
    </lineage>
</organism>
<dbReference type="Gene3D" id="3.90.1150.10">
    <property type="entry name" value="Aspartate Aminotransferase, domain 1"/>
    <property type="match status" value="1"/>
</dbReference>
<dbReference type="InterPro" id="IPR000653">
    <property type="entry name" value="DegT/StrS_aminotransferase"/>
</dbReference>
<dbReference type="PANTHER" id="PTHR30244:SF36">
    <property type="entry name" value="3-OXO-GLUCOSE-6-PHOSPHATE:GLUTAMATE AMINOTRANSFERASE"/>
    <property type="match status" value="1"/>
</dbReference>
<sequence>MDNLQAAIGLERMKYLSLNNFKRLFLADRYITQLAELQNKGYIELPELSEDHVWHLFPIKVRTEDRADIMTKLNEDFGVQTDVYYPVLSHMQKTPLVQDKYAGLQLVHTEKAHSQVLHLPLYPSFTLEEQDRVMEGLFHVIKQEIGV</sequence>
<accession>A0ABD3ZZH9</accession>
<keyword evidence="1" id="KW-0663">Pyridoxal phosphate</keyword>
<dbReference type="InterPro" id="IPR015424">
    <property type="entry name" value="PyrdxlP-dep_Trfase"/>
</dbReference>
<dbReference type="InterPro" id="IPR015422">
    <property type="entry name" value="PyrdxlP-dep_Trfase_small"/>
</dbReference>
<dbReference type="EMBL" id="JSXS01000008">
    <property type="protein sequence ID" value="KIL33626.1"/>
    <property type="molecule type" value="Genomic_DNA"/>
</dbReference>
<dbReference type="Proteomes" id="UP000031970">
    <property type="component" value="Unassembled WGS sequence"/>
</dbReference>
<dbReference type="SUPFAM" id="SSF53383">
    <property type="entry name" value="PLP-dependent transferases"/>
    <property type="match status" value="1"/>
</dbReference>
<dbReference type="PANTHER" id="PTHR30244">
    <property type="entry name" value="TRANSAMINASE"/>
    <property type="match status" value="1"/>
</dbReference>
<gene>
    <name evidence="2" type="ORF">B4067_1003</name>
</gene>
<comment type="caution">
    <text evidence="2">The sequence shown here is derived from an EMBL/GenBank/DDBJ whole genome shotgun (WGS) entry which is preliminary data.</text>
</comment>
<evidence type="ECO:0000256" key="1">
    <source>
        <dbReference type="ARBA" id="ARBA00022898"/>
    </source>
</evidence>
<proteinExistence type="predicted"/>
<name>A0ABD3ZZH9_BACIU</name>
<dbReference type="AlphaFoldDB" id="A0ABD3ZZH9"/>
<evidence type="ECO:0000313" key="2">
    <source>
        <dbReference type="EMBL" id="KIL33626.1"/>
    </source>
</evidence>
<protein>
    <submittedName>
        <fullName evidence="2">Uncharacterized protein</fullName>
    </submittedName>
</protein>
<reference evidence="2 3" key="1">
    <citation type="submission" date="2014-11" db="EMBL/GenBank/DDBJ databases">
        <title>Draft Genome Sequences of Nine Bacillus subtilis Strains that Form Spores with High Heat-Resistance.</title>
        <authorList>
            <person name="Krawcyk A.O."/>
            <person name="Berendsen E.M."/>
            <person name="de Jong A."/>
            <person name="Holsappel S."/>
            <person name="Eijlander R.T."/>
            <person name="Wells-Bennik M."/>
            <person name="Kuipers O.P."/>
        </authorList>
    </citation>
    <scope>NUCLEOTIDE SEQUENCE [LARGE SCALE GENOMIC DNA]</scope>
    <source>
        <strain evidence="2 3">B4067</strain>
    </source>
</reference>
<evidence type="ECO:0000313" key="3">
    <source>
        <dbReference type="Proteomes" id="UP000031970"/>
    </source>
</evidence>